<evidence type="ECO:0000259" key="3">
    <source>
        <dbReference type="Pfam" id="PF01494"/>
    </source>
</evidence>
<keyword evidence="1" id="KW-0560">Oxidoreductase</keyword>
<keyword evidence="2" id="KW-0503">Monooxygenase</keyword>
<dbReference type="SUPFAM" id="SSF51905">
    <property type="entry name" value="FAD/NAD(P)-binding domain"/>
    <property type="match status" value="1"/>
</dbReference>
<dbReference type="InterPro" id="IPR002938">
    <property type="entry name" value="FAD-bd"/>
</dbReference>
<dbReference type="Pfam" id="PF01494">
    <property type="entry name" value="FAD_binding_3"/>
    <property type="match status" value="1"/>
</dbReference>
<comment type="caution">
    <text evidence="4">The sequence shown here is derived from an EMBL/GenBank/DDBJ whole genome shotgun (WGS) entry which is preliminary data.</text>
</comment>
<evidence type="ECO:0000313" key="4">
    <source>
        <dbReference type="EMBL" id="MEJ5975326.1"/>
    </source>
</evidence>
<proteinExistence type="predicted"/>
<dbReference type="InterPro" id="IPR036188">
    <property type="entry name" value="FAD/NAD-bd_sf"/>
</dbReference>
<sequence>MKICIAGAGITGCTAAMLLAEAGHDVTVYEAVTEVQQLGVGINLLPHAVAILDRLGLADRLEDRGIATSELVYYNRHGQRIWGEPRGRYAGYPVPQISIHRGALQVTLFEAARERLGADRVVTGHRFVSVSDDERPIAMFERADGSRTAVEADILISAEGIHSALRRQRYPDEGLPRYGGRILWRAVTRAKGYLTGATMIMAGHQDRKFVCYPIDKPDAEGLQTINWIAELTVPVMTERENWNKEGDKADFADQFTGWDFGWLDVAGLIDGAAQVFEFPLVDRDPLPTWTFGATTLLGDAAHPMYPIGSNGASQGILDADALVRALADHADPVEALRAYEAERLPATAKIVLANRGNGPEVCMQLCEERAPEGFAEIAEVFAEGELEAIAARYKAVAGFSKEAVRARTPGLPA</sequence>
<dbReference type="NCBIfam" id="NF005720">
    <property type="entry name" value="PRK07538.1"/>
    <property type="match status" value="1"/>
</dbReference>
<dbReference type="Proteomes" id="UP001361239">
    <property type="component" value="Unassembled WGS sequence"/>
</dbReference>
<dbReference type="PANTHER" id="PTHR13789">
    <property type="entry name" value="MONOOXYGENASE"/>
    <property type="match status" value="1"/>
</dbReference>
<reference evidence="4 5" key="1">
    <citation type="submission" date="2024-03" db="EMBL/GenBank/DDBJ databases">
        <authorList>
            <person name="Jo J.-H."/>
        </authorList>
    </citation>
    <scope>NUCLEOTIDE SEQUENCE [LARGE SCALE GENOMIC DNA]</scope>
    <source>
        <strain evidence="4 5">PS1R-30</strain>
    </source>
</reference>
<protein>
    <submittedName>
        <fullName evidence="4">Flavin-dependent oxidoreductase</fullName>
    </submittedName>
</protein>
<feature type="domain" description="FAD-binding" evidence="3">
    <location>
        <begin position="2"/>
        <end position="351"/>
    </location>
</feature>
<organism evidence="4 5">
    <name type="scientific">Novosphingobium anseongense</name>
    <dbReference type="NCBI Taxonomy" id="3133436"/>
    <lineage>
        <taxon>Bacteria</taxon>
        <taxon>Pseudomonadati</taxon>
        <taxon>Pseudomonadota</taxon>
        <taxon>Alphaproteobacteria</taxon>
        <taxon>Sphingomonadales</taxon>
        <taxon>Sphingomonadaceae</taxon>
        <taxon>Novosphingobium</taxon>
    </lineage>
</organism>
<dbReference type="PANTHER" id="PTHR13789:SF268">
    <property type="entry name" value="5-METHYLPHENAZINE-1-CARBOXYLATE 1-MONOOXYGENASE"/>
    <property type="match status" value="1"/>
</dbReference>
<dbReference type="SUPFAM" id="SSF54373">
    <property type="entry name" value="FAD-linked reductases, C-terminal domain"/>
    <property type="match status" value="1"/>
</dbReference>
<dbReference type="Gene3D" id="3.50.50.60">
    <property type="entry name" value="FAD/NAD(P)-binding domain"/>
    <property type="match status" value="1"/>
</dbReference>
<keyword evidence="5" id="KW-1185">Reference proteome</keyword>
<evidence type="ECO:0000256" key="1">
    <source>
        <dbReference type="ARBA" id="ARBA00023002"/>
    </source>
</evidence>
<dbReference type="Gene3D" id="3.30.9.30">
    <property type="match status" value="1"/>
</dbReference>
<dbReference type="RefSeq" id="WP_339585285.1">
    <property type="nucleotide sequence ID" value="NZ_JBBHJZ010000001.1"/>
</dbReference>
<evidence type="ECO:0000313" key="5">
    <source>
        <dbReference type="Proteomes" id="UP001361239"/>
    </source>
</evidence>
<dbReference type="PRINTS" id="PR00420">
    <property type="entry name" value="RNGMNOXGNASE"/>
</dbReference>
<name>A0ABU8RQG0_9SPHN</name>
<evidence type="ECO:0000256" key="2">
    <source>
        <dbReference type="ARBA" id="ARBA00023033"/>
    </source>
</evidence>
<dbReference type="EMBL" id="JBBHJZ010000001">
    <property type="protein sequence ID" value="MEJ5975326.1"/>
    <property type="molecule type" value="Genomic_DNA"/>
</dbReference>
<dbReference type="InterPro" id="IPR050493">
    <property type="entry name" value="FAD-dep_Monooxygenase_BioMet"/>
</dbReference>
<accession>A0ABU8RQG0</accession>
<gene>
    <name evidence="4" type="ORF">WG901_01660</name>
</gene>